<organism evidence="18 19">
    <name type="scientific">Eubacterium pyruvativorans</name>
    <dbReference type="NCBI Taxonomy" id="155865"/>
    <lineage>
        <taxon>Bacteria</taxon>
        <taxon>Bacillati</taxon>
        <taxon>Bacillota</taxon>
        <taxon>Clostridia</taxon>
        <taxon>Eubacteriales</taxon>
        <taxon>Eubacteriaceae</taxon>
        <taxon>Eubacterium</taxon>
    </lineage>
</organism>
<keyword evidence="9 18" id="KW-0418">Kinase</keyword>
<feature type="compositionally biased region" description="Basic and acidic residues" evidence="14">
    <location>
        <begin position="1"/>
        <end position="18"/>
    </location>
</feature>
<dbReference type="PANTHER" id="PTHR45528:SF1">
    <property type="entry name" value="SENSOR HISTIDINE KINASE CPXA"/>
    <property type="match status" value="1"/>
</dbReference>
<sequence>MNEEFRDRETIQMEKPDLPEPEPMEPEKPMRKNDSAEPMRTMEPGIRPDRDSGRRNRIRRRTVMTASLLAAPLAFAVMTAAVLLLEFQVFATRERMEEYIRNGGDWGWFSDNRMGDKWKNIASDLSAAWSAKGYHLVNQWLWIVIVAGLALFLLCCILAVWKSGQQTDEGEVRLCWFDRMWTEVQVILAVAAGCLTVPAVMLTSMWVFRSGLVASMLQTVIRPAGRNLKSEEIQLLEDLAQHFGMHSGADAGLLWWVEALGAFLLLAAAVWFCAAVVLSIARTLKARCFWKYTLIGSICISIRNVLTDGNHFRRNVILLSMAGCFFPAVLGSITDGIFGMGPVGGFPGAWLGSILLALIVGYFLPRWLRRYDEIRKGAERIADGDTAYRIPVAGVISGDSGFTAGGSDLEQLADSINRITEAQDRAVRREVRSQRLRTDLISNVSHDLKTPLTSMVTYIDLLKTEGLDSPEAPEYLRILDEKTARLRQLTLDLFDAAKASSGVIPMEFTDLDMETITNQAVAEMADRLRDADVELVVTTKSERPDDRPLVCADGRYLWRVIENLLSNVSKYAMPGTRCYLDIIPQRDRGTVLLEMKNISREQLNIDPEELMERFTRGDASRNTEGSGLGLSIARDLTKMMKGIFRISIDGDLFKATVELPAPDHK</sequence>
<evidence type="ECO:0000256" key="9">
    <source>
        <dbReference type="ARBA" id="ARBA00022777"/>
    </source>
</evidence>
<evidence type="ECO:0000256" key="1">
    <source>
        <dbReference type="ARBA" id="ARBA00000085"/>
    </source>
</evidence>
<dbReference type="InterPro" id="IPR036097">
    <property type="entry name" value="HisK_dim/P_sf"/>
</dbReference>
<feature type="transmembrane region" description="Helical" evidence="15">
    <location>
        <begin position="186"/>
        <end position="208"/>
    </location>
</feature>
<evidence type="ECO:0000259" key="16">
    <source>
        <dbReference type="PROSITE" id="PS50109"/>
    </source>
</evidence>
<dbReference type="InterPro" id="IPR003660">
    <property type="entry name" value="HAMP_dom"/>
</dbReference>
<dbReference type="EC" id="2.7.13.3" evidence="3"/>
<feature type="region of interest" description="Disordered" evidence="14">
    <location>
        <begin position="1"/>
        <end position="57"/>
    </location>
</feature>
<dbReference type="SUPFAM" id="SSF47384">
    <property type="entry name" value="Homodimeric domain of signal transducing histidine kinase"/>
    <property type="match status" value="1"/>
</dbReference>
<evidence type="ECO:0000256" key="10">
    <source>
        <dbReference type="ARBA" id="ARBA00022840"/>
    </source>
</evidence>
<evidence type="ECO:0000256" key="5">
    <source>
        <dbReference type="ARBA" id="ARBA00022553"/>
    </source>
</evidence>
<evidence type="ECO:0000256" key="4">
    <source>
        <dbReference type="ARBA" id="ARBA00022475"/>
    </source>
</evidence>
<dbReference type="SMART" id="SM00388">
    <property type="entry name" value="HisKA"/>
    <property type="match status" value="1"/>
</dbReference>
<evidence type="ECO:0000256" key="12">
    <source>
        <dbReference type="ARBA" id="ARBA00023012"/>
    </source>
</evidence>
<dbReference type="InterPro" id="IPR003594">
    <property type="entry name" value="HATPase_dom"/>
</dbReference>
<dbReference type="PROSITE" id="PS50109">
    <property type="entry name" value="HIS_KIN"/>
    <property type="match status" value="1"/>
</dbReference>
<protein>
    <recommendedName>
        <fullName evidence="3">histidine kinase</fullName>
        <ecNumber evidence="3">2.7.13.3</ecNumber>
    </recommendedName>
</protein>
<dbReference type="EMBL" id="FPBT01000017">
    <property type="protein sequence ID" value="SFU60370.1"/>
    <property type="molecule type" value="Genomic_DNA"/>
</dbReference>
<proteinExistence type="predicted"/>
<evidence type="ECO:0000256" key="11">
    <source>
        <dbReference type="ARBA" id="ARBA00022989"/>
    </source>
</evidence>
<dbReference type="GO" id="GO:0005886">
    <property type="term" value="C:plasma membrane"/>
    <property type="evidence" value="ECO:0007669"/>
    <property type="project" value="UniProtKB-SubCell"/>
</dbReference>
<reference evidence="18 19" key="1">
    <citation type="submission" date="2016-10" db="EMBL/GenBank/DDBJ databases">
        <authorList>
            <person name="de Groot N.N."/>
        </authorList>
    </citation>
    <scope>NUCLEOTIDE SEQUENCE [LARGE SCALE GENOMIC DNA]</scope>
    <source>
        <strain evidence="18 19">KHGC13</strain>
    </source>
</reference>
<feature type="transmembrane region" description="Helical" evidence="15">
    <location>
        <begin position="350"/>
        <end position="368"/>
    </location>
</feature>
<dbReference type="GO" id="GO:0005524">
    <property type="term" value="F:ATP binding"/>
    <property type="evidence" value="ECO:0007669"/>
    <property type="project" value="UniProtKB-KW"/>
</dbReference>
<dbReference type="InterPro" id="IPR050398">
    <property type="entry name" value="HssS/ArlS-like"/>
</dbReference>
<evidence type="ECO:0000313" key="18">
    <source>
        <dbReference type="EMBL" id="SFU60370.1"/>
    </source>
</evidence>
<dbReference type="PROSITE" id="PS50885">
    <property type="entry name" value="HAMP"/>
    <property type="match status" value="1"/>
</dbReference>
<dbReference type="Gene3D" id="1.10.287.130">
    <property type="match status" value="1"/>
</dbReference>
<evidence type="ECO:0000256" key="6">
    <source>
        <dbReference type="ARBA" id="ARBA00022679"/>
    </source>
</evidence>
<keyword evidence="13 15" id="KW-0472">Membrane</keyword>
<feature type="transmembrane region" description="Helical" evidence="15">
    <location>
        <begin position="63"/>
        <end position="85"/>
    </location>
</feature>
<dbReference type="InterPro" id="IPR003661">
    <property type="entry name" value="HisK_dim/P_dom"/>
</dbReference>
<dbReference type="InterPro" id="IPR005467">
    <property type="entry name" value="His_kinase_dom"/>
</dbReference>
<dbReference type="STRING" id="155865.SAMN05216515_1183"/>
<evidence type="ECO:0000256" key="14">
    <source>
        <dbReference type="SAM" id="MobiDB-lite"/>
    </source>
</evidence>
<name>A0A1I7HHY3_9FIRM</name>
<evidence type="ECO:0000259" key="17">
    <source>
        <dbReference type="PROSITE" id="PS50885"/>
    </source>
</evidence>
<evidence type="ECO:0000256" key="2">
    <source>
        <dbReference type="ARBA" id="ARBA00004651"/>
    </source>
</evidence>
<keyword evidence="6" id="KW-0808">Transferase</keyword>
<dbReference type="Pfam" id="PF00512">
    <property type="entry name" value="HisKA"/>
    <property type="match status" value="1"/>
</dbReference>
<dbReference type="CDD" id="cd00082">
    <property type="entry name" value="HisKA"/>
    <property type="match status" value="1"/>
</dbReference>
<feature type="transmembrane region" description="Helical" evidence="15">
    <location>
        <begin position="316"/>
        <end position="338"/>
    </location>
</feature>
<keyword evidence="4" id="KW-1003">Cell membrane</keyword>
<dbReference type="SUPFAM" id="SSF55874">
    <property type="entry name" value="ATPase domain of HSP90 chaperone/DNA topoisomerase II/histidine kinase"/>
    <property type="match status" value="1"/>
</dbReference>
<dbReference type="Gene3D" id="3.30.565.10">
    <property type="entry name" value="Histidine kinase-like ATPase, C-terminal domain"/>
    <property type="match status" value="1"/>
</dbReference>
<comment type="catalytic activity">
    <reaction evidence="1">
        <text>ATP + protein L-histidine = ADP + protein N-phospho-L-histidine.</text>
        <dbReference type="EC" id="2.7.13.3"/>
    </reaction>
</comment>
<evidence type="ECO:0000256" key="13">
    <source>
        <dbReference type="ARBA" id="ARBA00023136"/>
    </source>
</evidence>
<evidence type="ECO:0000256" key="15">
    <source>
        <dbReference type="SAM" id="Phobius"/>
    </source>
</evidence>
<accession>A0A1I7HHY3</accession>
<keyword evidence="12" id="KW-0902">Two-component regulatory system</keyword>
<dbReference type="SMART" id="SM00387">
    <property type="entry name" value="HATPase_c"/>
    <property type="match status" value="1"/>
</dbReference>
<evidence type="ECO:0000256" key="3">
    <source>
        <dbReference type="ARBA" id="ARBA00012438"/>
    </source>
</evidence>
<feature type="compositionally biased region" description="Basic and acidic residues" evidence="14">
    <location>
        <begin position="25"/>
        <end position="37"/>
    </location>
</feature>
<feature type="domain" description="HAMP" evidence="17">
    <location>
        <begin position="368"/>
        <end position="428"/>
    </location>
</feature>
<keyword evidence="11 15" id="KW-1133">Transmembrane helix</keyword>
<keyword evidence="7 15" id="KW-0812">Transmembrane</keyword>
<keyword evidence="19" id="KW-1185">Reference proteome</keyword>
<feature type="transmembrane region" description="Helical" evidence="15">
    <location>
        <begin position="253"/>
        <end position="281"/>
    </location>
</feature>
<dbReference type="AlphaFoldDB" id="A0A1I7HHY3"/>
<keyword evidence="5" id="KW-0597">Phosphoprotein</keyword>
<evidence type="ECO:0000256" key="8">
    <source>
        <dbReference type="ARBA" id="ARBA00022741"/>
    </source>
</evidence>
<evidence type="ECO:0000313" key="19">
    <source>
        <dbReference type="Proteomes" id="UP000198817"/>
    </source>
</evidence>
<feature type="domain" description="Histidine kinase" evidence="16">
    <location>
        <begin position="443"/>
        <end position="663"/>
    </location>
</feature>
<dbReference type="RefSeq" id="WP_090471555.1">
    <property type="nucleotide sequence ID" value="NZ_FOWF01000018.1"/>
</dbReference>
<feature type="transmembrane region" description="Helical" evidence="15">
    <location>
        <begin position="140"/>
        <end position="161"/>
    </location>
</feature>
<evidence type="ECO:0000256" key="7">
    <source>
        <dbReference type="ARBA" id="ARBA00022692"/>
    </source>
</evidence>
<gene>
    <name evidence="18" type="ORF">SAMN05216508_11728</name>
</gene>
<dbReference type="Pfam" id="PF02518">
    <property type="entry name" value="HATPase_c"/>
    <property type="match status" value="1"/>
</dbReference>
<dbReference type="InterPro" id="IPR036890">
    <property type="entry name" value="HATPase_C_sf"/>
</dbReference>
<dbReference type="Proteomes" id="UP000198817">
    <property type="component" value="Unassembled WGS sequence"/>
</dbReference>
<dbReference type="GO" id="GO:0000155">
    <property type="term" value="F:phosphorelay sensor kinase activity"/>
    <property type="evidence" value="ECO:0007669"/>
    <property type="project" value="InterPro"/>
</dbReference>
<keyword evidence="10" id="KW-0067">ATP-binding</keyword>
<dbReference type="CDD" id="cd06225">
    <property type="entry name" value="HAMP"/>
    <property type="match status" value="1"/>
</dbReference>
<comment type="subcellular location">
    <subcellularLocation>
        <location evidence="2">Cell membrane</location>
        <topology evidence="2">Multi-pass membrane protein</topology>
    </subcellularLocation>
</comment>
<dbReference type="PANTHER" id="PTHR45528">
    <property type="entry name" value="SENSOR HISTIDINE KINASE CPXA"/>
    <property type="match status" value="1"/>
</dbReference>
<dbReference type="OrthoDB" id="9792991at2"/>
<keyword evidence="8" id="KW-0547">Nucleotide-binding</keyword>